<keyword evidence="5" id="KW-1185">Reference proteome</keyword>
<evidence type="ECO:0000256" key="1">
    <source>
        <dbReference type="ARBA" id="ARBA00022676"/>
    </source>
</evidence>
<organism evidence="4 5">
    <name type="scientific">Aquimarina gracilis</name>
    <dbReference type="NCBI Taxonomy" id="874422"/>
    <lineage>
        <taxon>Bacteria</taxon>
        <taxon>Pseudomonadati</taxon>
        <taxon>Bacteroidota</taxon>
        <taxon>Flavobacteriia</taxon>
        <taxon>Flavobacteriales</taxon>
        <taxon>Flavobacteriaceae</taxon>
        <taxon>Aquimarina</taxon>
    </lineage>
</organism>
<sequence>MNNQEHPLISVIVPIYNAEKYLDRCIDSICNQSYKNLEIILVNDGSKDNSLAICNTFASKDHRIQIIDISNQGVSNARNTGLKTATGDFIQFLDSDDFMTKEYIETLYDCMQNNEGDYVICGIKSLNNELEELDYWEAGNHAFDMKTPDEDVLYQLFDKFLMFGPVNKLYKRGLLQKSNIFFDTSLSYGEDLLFNLEYLKLTSRIVVTNKVYWSYIQDNVNSLSKKRLNDKIEIVERLHTGILNFLKEIGIESYSFKSLLHNRMFDYVYNDMFAIAKDKSLDDKAKRLNLKKLLNNKMLIESYPYVDTKKYAGWIIFLMKNKLSTLYVLITKILFK</sequence>
<dbReference type="InterPro" id="IPR029044">
    <property type="entry name" value="Nucleotide-diphossugar_trans"/>
</dbReference>
<evidence type="ECO:0000259" key="3">
    <source>
        <dbReference type="Pfam" id="PF00535"/>
    </source>
</evidence>
<dbReference type="EMBL" id="JAYKLX010000012">
    <property type="protein sequence ID" value="MEB3348183.1"/>
    <property type="molecule type" value="Genomic_DNA"/>
</dbReference>
<evidence type="ECO:0000313" key="4">
    <source>
        <dbReference type="EMBL" id="MEB3348183.1"/>
    </source>
</evidence>
<proteinExistence type="predicted"/>
<keyword evidence="1 4" id="KW-0328">Glycosyltransferase</keyword>
<accession>A0ABU6A286</accession>
<dbReference type="Gene3D" id="3.90.550.10">
    <property type="entry name" value="Spore Coat Polysaccharide Biosynthesis Protein SpsA, Chain A"/>
    <property type="match status" value="1"/>
</dbReference>
<dbReference type="PANTHER" id="PTHR22916:SF51">
    <property type="entry name" value="GLYCOSYLTRANSFERASE EPSH-RELATED"/>
    <property type="match status" value="1"/>
</dbReference>
<dbReference type="Pfam" id="PF00535">
    <property type="entry name" value="Glycos_transf_2"/>
    <property type="match status" value="1"/>
</dbReference>
<evidence type="ECO:0000256" key="2">
    <source>
        <dbReference type="ARBA" id="ARBA00022679"/>
    </source>
</evidence>
<gene>
    <name evidence="4" type="ORF">U6A24_22085</name>
</gene>
<dbReference type="PANTHER" id="PTHR22916">
    <property type="entry name" value="GLYCOSYLTRANSFERASE"/>
    <property type="match status" value="1"/>
</dbReference>
<keyword evidence="2 4" id="KW-0808">Transferase</keyword>
<dbReference type="SUPFAM" id="SSF53448">
    <property type="entry name" value="Nucleotide-diphospho-sugar transferases"/>
    <property type="match status" value="1"/>
</dbReference>
<comment type="caution">
    <text evidence="4">The sequence shown here is derived from an EMBL/GenBank/DDBJ whole genome shotgun (WGS) entry which is preliminary data.</text>
</comment>
<dbReference type="InterPro" id="IPR001173">
    <property type="entry name" value="Glyco_trans_2-like"/>
</dbReference>
<dbReference type="EC" id="2.4.-.-" evidence="4"/>
<dbReference type="CDD" id="cd00761">
    <property type="entry name" value="Glyco_tranf_GTA_type"/>
    <property type="match status" value="1"/>
</dbReference>
<evidence type="ECO:0000313" key="5">
    <source>
        <dbReference type="Proteomes" id="UP001327027"/>
    </source>
</evidence>
<dbReference type="RefSeq" id="WP_324182206.1">
    <property type="nucleotide sequence ID" value="NZ_BAABAW010000018.1"/>
</dbReference>
<reference evidence="4 5" key="1">
    <citation type="journal article" date="2013" name="Int. J. Syst. Evol. Microbiol.">
        <title>Aquimarina gracilis sp. nov., isolated from the gut microflora of a mussel, Mytilus coruscus, and emended description of Aquimarina spongiae.</title>
        <authorList>
            <person name="Park S.C."/>
            <person name="Choe H.N."/>
            <person name="Baik K.S."/>
            <person name="Seong C.N."/>
        </authorList>
    </citation>
    <scope>NUCLEOTIDE SEQUENCE [LARGE SCALE GENOMIC DNA]</scope>
    <source>
        <strain evidence="4 5">PSC32</strain>
    </source>
</reference>
<name>A0ABU6A286_9FLAO</name>
<protein>
    <submittedName>
        <fullName evidence="4">Glycosyltransferase family 2 protein</fullName>
        <ecNumber evidence="4">2.4.-.-</ecNumber>
    </submittedName>
</protein>
<dbReference type="Proteomes" id="UP001327027">
    <property type="component" value="Unassembled WGS sequence"/>
</dbReference>
<feature type="domain" description="Glycosyltransferase 2-like" evidence="3">
    <location>
        <begin position="10"/>
        <end position="176"/>
    </location>
</feature>
<dbReference type="GO" id="GO:0016757">
    <property type="term" value="F:glycosyltransferase activity"/>
    <property type="evidence" value="ECO:0007669"/>
    <property type="project" value="UniProtKB-KW"/>
</dbReference>